<dbReference type="InterPro" id="IPR012334">
    <property type="entry name" value="Pectin_lyas_fold"/>
</dbReference>
<dbReference type="SMART" id="SM00710">
    <property type="entry name" value="PbH1"/>
    <property type="match status" value="5"/>
</dbReference>
<evidence type="ECO:0000256" key="1">
    <source>
        <dbReference type="SAM" id="Phobius"/>
    </source>
</evidence>
<evidence type="ECO:0000313" key="3">
    <source>
        <dbReference type="EMBL" id="KAA6351098.1"/>
    </source>
</evidence>
<evidence type="ECO:0000259" key="2">
    <source>
        <dbReference type="Pfam" id="PF13229"/>
    </source>
</evidence>
<keyword evidence="1" id="KW-0812">Transmembrane</keyword>
<dbReference type="Gene3D" id="2.160.20.10">
    <property type="entry name" value="Single-stranded right-handed beta-helix, Pectin lyase-like"/>
    <property type="match status" value="1"/>
</dbReference>
<reference evidence="3" key="1">
    <citation type="submission" date="2019-03" db="EMBL/GenBank/DDBJ databases">
        <title>Single cell metagenomics reveals metabolic interactions within the superorganism composed of flagellate Streblomastix strix and complex community of Bacteroidetes bacteria on its surface.</title>
        <authorList>
            <person name="Treitli S.C."/>
            <person name="Kolisko M."/>
            <person name="Husnik F."/>
            <person name="Keeling P."/>
            <person name="Hampl V."/>
        </authorList>
    </citation>
    <scope>NUCLEOTIDE SEQUENCE</scope>
    <source>
        <strain evidence="3">STM</strain>
    </source>
</reference>
<keyword evidence="1" id="KW-1133">Transmembrane helix</keyword>
<dbReference type="InterPro" id="IPR006626">
    <property type="entry name" value="PbH1"/>
</dbReference>
<organism evidence="3">
    <name type="scientific">termite gut metagenome</name>
    <dbReference type="NCBI Taxonomy" id="433724"/>
    <lineage>
        <taxon>unclassified sequences</taxon>
        <taxon>metagenomes</taxon>
        <taxon>organismal metagenomes</taxon>
    </lineage>
</organism>
<protein>
    <recommendedName>
        <fullName evidence="2">Right handed beta helix domain-containing protein</fullName>
    </recommendedName>
</protein>
<dbReference type="InterPro" id="IPR011050">
    <property type="entry name" value="Pectin_lyase_fold/virulence"/>
</dbReference>
<sequence>MLQVLKSIKFDNYQTFLIIIKPIIPVIEIQRLPVLHGIMKKTRFVLYMNNEIFGDGIKNNRKQTSIDKKTTILFLSCNSFVLQQNSKDNNMKTTKRSYLIIIFSIICSISSYANLVVKPTFESCSLYLSYSVGGNETVECKVFYKSKTDNDWLPAYEPIYDDTRKEFRGSLVRLQENTAYKVKAELYFNGVMMKDFVEDFKTWDSCPPITKALNISTFKNKNNNSYTINKISGTSDGYIKIVGDVKVDALSTTQDYAIMVSDSKYVILEGITVIGGNKHGIFVAGTSSDVRIINCDISKWGRMSSMQNINGVYVDPVDNKTKINNDAGIKIDKSQNIVVERCYIHDSKAKTNPWEGVIQDGQYKGKSFSNTHPEGANGIHVNQTLGGIVLRYNDIIGSQTHRYNDPVEASQNGNVNGGFNKDADIYGNVMAFGQDDGIELDGGQCNIRLFNNRFEQTFCGVSTAPNMKGPSYIFNNIIWNLGDSESSEGVAVKNGGGDTHSIGRQFFFNNTMFVTKNGMSGVGYGSSKNRAMFHATTRNNIFISRRKPVVSFLKGGDGLSISDREETNTNDFDYDVIGNTKTEGYKGKVYAVLGSEAHGVYGLPEFENLEKGLFTLKLSDKIALDNGIVIPNFTQKYHGKAPDMGALELYSSSLFPIRPLDIVADRYYIKLKSGKMERITLFVGKMESESRFTIHKSEDMSWLTVSADTDVIKPDTKIELSLSAVKTTGKQIGMMIVRLTNGLSVPITVFVE</sequence>
<feature type="transmembrane region" description="Helical" evidence="1">
    <location>
        <begin position="97"/>
        <end position="117"/>
    </location>
</feature>
<dbReference type="AlphaFoldDB" id="A0A5J4SYV9"/>
<dbReference type="Pfam" id="PF13229">
    <property type="entry name" value="Beta_helix"/>
    <property type="match status" value="1"/>
</dbReference>
<dbReference type="InterPro" id="IPR039448">
    <property type="entry name" value="Beta_helix"/>
</dbReference>
<dbReference type="EMBL" id="SNRY01000018">
    <property type="protein sequence ID" value="KAA6351098.1"/>
    <property type="molecule type" value="Genomic_DNA"/>
</dbReference>
<gene>
    <name evidence="3" type="ORF">EZS27_001524</name>
</gene>
<feature type="domain" description="Right handed beta helix" evidence="2">
    <location>
        <begin position="279"/>
        <end position="462"/>
    </location>
</feature>
<dbReference type="SUPFAM" id="SSF51126">
    <property type="entry name" value="Pectin lyase-like"/>
    <property type="match status" value="1"/>
</dbReference>
<accession>A0A5J4SYV9</accession>
<proteinExistence type="predicted"/>
<name>A0A5J4SYV9_9ZZZZ</name>
<comment type="caution">
    <text evidence="3">The sequence shown here is derived from an EMBL/GenBank/DDBJ whole genome shotgun (WGS) entry which is preliminary data.</text>
</comment>
<keyword evidence="1" id="KW-0472">Membrane</keyword>